<evidence type="ECO:0000256" key="1">
    <source>
        <dbReference type="SAM" id="Phobius"/>
    </source>
</evidence>
<protein>
    <submittedName>
        <fullName evidence="2">Uncharacterized protein</fullName>
    </submittedName>
</protein>
<name>A0A8W8P6C3_MAGGI</name>
<dbReference type="EnsemblMetazoa" id="G9519.1">
    <property type="protein sequence ID" value="G9519.1:cds"/>
    <property type="gene ID" value="G9519"/>
</dbReference>
<keyword evidence="1" id="KW-0812">Transmembrane</keyword>
<keyword evidence="1" id="KW-1133">Transmembrane helix</keyword>
<keyword evidence="1" id="KW-0472">Membrane</keyword>
<evidence type="ECO:0000313" key="2">
    <source>
        <dbReference type="EnsemblMetazoa" id="G9519.1:cds"/>
    </source>
</evidence>
<evidence type="ECO:0000313" key="3">
    <source>
        <dbReference type="Proteomes" id="UP000005408"/>
    </source>
</evidence>
<reference evidence="2" key="1">
    <citation type="submission" date="2022-08" db="UniProtKB">
        <authorList>
            <consortium name="EnsemblMetazoa"/>
        </authorList>
    </citation>
    <scope>IDENTIFICATION</scope>
    <source>
        <strain evidence="2">05x7-T-G4-1.051#20</strain>
    </source>
</reference>
<keyword evidence="3" id="KW-1185">Reference proteome</keyword>
<dbReference type="AlphaFoldDB" id="A0A8W8P6C3"/>
<proteinExistence type="predicted"/>
<organism evidence="2 3">
    <name type="scientific">Magallana gigas</name>
    <name type="common">Pacific oyster</name>
    <name type="synonym">Crassostrea gigas</name>
    <dbReference type="NCBI Taxonomy" id="29159"/>
    <lineage>
        <taxon>Eukaryota</taxon>
        <taxon>Metazoa</taxon>
        <taxon>Spiralia</taxon>
        <taxon>Lophotrochozoa</taxon>
        <taxon>Mollusca</taxon>
        <taxon>Bivalvia</taxon>
        <taxon>Autobranchia</taxon>
        <taxon>Pteriomorphia</taxon>
        <taxon>Ostreida</taxon>
        <taxon>Ostreoidea</taxon>
        <taxon>Ostreidae</taxon>
        <taxon>Magallana</taxon>
    </lineage>
</organism>
<dbReference type="Proteomes" id="UP000005408">
    <property type="component" value="Unassembled WGS sequence"/>
</dbReference>
<accession>A0A8W8P6C3</accession>
<feature type="transmembrane region" description="Helical" evidence="1">
    <location>
        <begin position="38"/>
        <end position="56"/>
    </location>
</feature>
<sequence>MKTASIRFSKLFVRCFGIYLAKFLCNDRKRRIYVFTKPLMAVFGLSAFLSVTYPVFCLLTSPDIKLWKRQKRPRYEDVDITKSKTIYTVTPLVQRTGPVSEMEVLAHEAVGPRQYVYGDERK</sequence>